<feature type="compositionally biased region" description="Basic and acidic residues" evidence="1">
    <location>
        <begin position="1"/>
        <end position="13"/>
    </location>
</feature>
<evidence type="ECO:0000313" key="2">
    <source>
        <dbReference type="EMBL" id="EUD69420.1"/>
    </source>
</evidence>
<reference evidence="2 3" key="1">
    <citation type="submission" date="2013-02" db="EMBL/GenBank/DDBJ databases">
        <title>The Genome Sequence of Plasmodium inui San Antonio 1.</title>
        <authorList>
            <consortium name="The Broad Institute Genome Sequencing Platform"/>
            <consortium name="The Broad Institute Genome Sequencing Center for Infectious Disease"/>
            <person name="Neafsey D."/>
            <person name="Cheeseman I."/>
            <person name="Volkman S."/>
            <person name="Adams J."/>
            <person name="Walker B."/>
            <person name="Young S.K."/>
            <person name="Zeng Q."/>
            <person name="Gargeya S."/>
            <person name="Fitzgerald M."/>
            <person name="Haas B."/>
            <person name="Abouelleil A."/>
            <person name="Alvarado L."/>
            <person name="Arachchi H.M."/>
            <person name="Berlin A.M."/>
            <person name="Chapman S.B."/>
            <person name="Dewar J."/>
            <person name="Goldberg J."/>
            <person name="Griggs A."/>
            <person name="Gujja S."/>
            <person name="Hansen M."/>
            <person name="Howarth C."/>
            <person name="Imamovic A."/>
            <person name="Larimer J."/>
            <person name="McCowan C."/>
            <person name="Murphy C."/>
            <person name="Neiman D."/>
            <person name="Pearson M."/>
            <person name="Priest M."/>
            <person name="Roberts A."/>
            <person name="Saif S."/>
            <person name="Shea T."/>
            <person name="Sisk P."/>
            <person name="Sykes S."/>
            <person name="Wortman J."/>
            <person name="Nusbaum C."/>
            <person name="Birren B."/>
        </authorList>
    </citation>
    <scope>NUCLEOTIDE SEQUENCE [LARGE SCALE GENOMIC DNA]</scope>
    <source>
        <strain evidence="2 3">San Antonio 1</strain>
    </source>
</reference>
<dbReference type="GeneID" id="20035557"/>
<feature type="compositionally biased region" description="Basic and acidic residues" evidence="1">
    <location>
        <begin position="106"/>
        <end position="135"/>
    </location>
</feature>
<feature type="region of interest" description="Disordered" evidence="1">
    <location>
        <begin position="1"/>
        <end position="35"/>
    </location>
</feature>
<proteinExistence type="predicted"/>
<gene>
    <name evidence="2" type="ORF">C922_00283</name>
</gene>
<feature type="compositionally biased region" description="Basic and acidic residues" evidence="1">
    <location>
        <begin position="20"/>
        <end position="32"/>
    </location>
</feature>
<evidence type="ECO:0000313" key="3">
    <source>
        <dbReference type="Proteomes" id="UP000030640"/>
    </source>
</evidence>
<sequence length="203" mass="22784">MDDLDGIKEEKNGPRNKILNPKEEAAPKDQNERTSVYEVEIMIIRLIGRKCHSDPRDNGQTTPEGGTPEHRPRTSWPSKKDFVSKKIEDKILDEKVPNRGEPPAFRYEDKKYGPNADLKENPPPQEDKDWVKETQEASTQTNNRADPVTANEGKKSPEEPAASKKHGGLTDLTRTRVIREGRRISQAAGGDEPTKQKGGLKNP</sequence>
<feature type="region of interest" description="Disordered" evidence="1">
    <location>
        <begin position="48"/>
        <end position="203"/>
    </location>
</feature>
<feature type="compositionally biased region" description="Basic and acidic residues" evidence="1">
    <location>
        <begin position="152"/>
        <end position="162"/>
    </location>
</feature>
<dbReference type="RefSeq" id="XP_008814122.1">
    <property type="nucleotide sequence ID" value="XM_008815900.1"/>
</dbReference>
<protein>
    <submittedName>
        <fullName evidence="2">Uncharacterized protein</fullName>
    </submittedName>
</protein>
<organism evidence="2 3">
    <name type="scientific">Plasmodium inui San Antonio 1</name>
    <dbReference type="NCBI Taxonomy" id="1237626"/>
    <lineage>
        <taxon>Eukaryota</taxon>
        <taxon>Sar</taxon>
        <taxon>Alveolata</taxon>
        <taxon>Apicomplexa</taxon>
        <taxon>Aconoidasida</taxon>
        <taxon>Haemosporida</taxon>
        <taxon>Plasmodiidae</taxon>
        <taxon>Plasmodium</taxon>
        <taxon>Plasmodium (Plasmodium)</taxon>
    </lineage>
</organism>
<feature type="compositionally biased region" description="Basic and acidic residues" evidence="1">
    <location>
        <begin position="67"/>
        <end position="98"/>
    </location>
</feature>
<dbReference type="EMBL" id="KI965460">
    <property type="protein sequence ID" value="EUD69420.1"/>
    <property type="molecule type" value="Genomic_DNA"/>
</dbReference>
<accession>W7ACI0</accession>
<evidence type="ECO:0000256" key="1">
    <source>
        <dbReference type="SAM" id="MobiDB-lite"/>
    </source>
</evidence>
<dbReference type="Proteomes" id="UP000030640">
    <property type="component" value="Unassembled WGS sequence"/>
</dbReference>
<keyword evidence="3" id="KW-1185">Reference proteome</keyword>
<name>W7ACI0_9APIC</name>
<feature type="compositionally biased region" description="Basic and acidic residues" evidence="1">
    <location>
        <begin position="173"/>
        <end position="183"/>
    </location>
</feature>
<dbReference type="VEuPathDB" id="PlasmoDB:C922_00283"/>
<dbReference type="AlphaFoldDB" id="W7ACI0"/>